<dbReference type="RefSeq" id="WP_251415335.1">
    <property type="nucleotide sequence ID" value="NZ_JAMQGM010000029.1"/>
</dbReference>
<dbReference type="Proteomes" id="UP001167160">
    <property type="component" value="Unassembled WGS sequence"/>
</dbReference>
<comment type="subunit">
    <text evidence="6">Homotrimer.</text>
</comment>
<feature type="binding site" evidence="6">
    <location>
        <position position="93"/>
    </location>
    <ligand>
        <name>substrate</name>
    </ligand>
</feature>
<evidence type="ECO:0000313" key="7">
    <source>
        <dbReference type="EMBL" id="MCM2578582.1"/>
    </source>
</evidence>
<keyword evidence="8" id="KW-1185">Reference proteome</keyword>
<comment type="function">
    <text evidence="6">Catalyzes the reversible cleavage of pseudouridine 5'-phosphate (PsiMP) to ribose 5-phosphate and uracil. Functions biologically in the cleavage direction, as part of a pseudouridine degradation pathway.</text>
</comment>
<keyword evidence="4 6" id="KW-0456">Lyase</keyword>
<dbReference type="InterPro" id="IPR007342">
    <property type="entry name" value="PsuG"/>
</dbReference>
<keyword evidence="3 6" id="KW-0464">Manganese</keyword>
<organism evidence="7 8">
    <name type="scientific">Streptomyces meridianus</name>
    <dbReference type="NCBI Taxonomy" id="2938945"/>
    <lineage>
        <taxon>Bacteria</taxon>
        <taxon>Bacillati</taxon>
        <taxon>Actinomycetota</taxon>
        <taxon>Actinomycetes</taxon>
        <taxon>Kitasatosporales</taxon>
        <taxon>Streptomycetaceae</taxon>
        <taxon>Streptomyces</taxon>
    </lineage>
</organism>
<dbReference type="HAMAP" id="MF_01876">
    <property type="entry name" value="PsiMP_glycosidase"/>
    <property type="match status" value="1"/>
</dbReference>
<feature type="binding site" evidence="6">
    <location>
        <begin position="147"/>
        <end position="149"/>
    </location>
    <ligand>
        <name>substrate</name>
    </ligand>
</feature>
<keyword evidence="1 6" id="KW-0479">Metal-binding</keyword>
<comment type="caution">
    <text evidence="7">The sequence shown here is derived from an EMBL/GenBank/DDBJ whole genome shotgun (WGS) entry which is preliminary data.</text>
</comment>
<proteinExistence type="inferred from homology"/>
<dbReference type="Pfam" id="PF04227">
    <property type="entry name" value="Indigoidine_A"/>
    <property type="match status" value="1"/>
</dbReference>
<evidence type="ECO:0000256" key="6">
    <source>
        <dbReference type="HAMAP-Rule" id="MF_01876"/>
    </source>
</evidence>
<evidence type="ECO:0000256" key="1">
    <source>
        <dbReference type="ARBA" id="ARBA00022723"/>
    </source>
</evidence>
<gene>
    <name evidence="6" type="primary">psuG</name>
    <name evidence="7" type="ORF">M1E25_14660</name>
</gene>
<dbReference type="PANTHER" id="PTHR42909:SF1">
    <property type="entry name" value="CARBOHYDRATE KINASE PFKB DOMAIN-CONTAINING PROTEIN"/>
    <property type="match status" value="1"/>
</dbReference>
<dbReference type="EC" id="4.2.1.70" evidence="6"/>
<comment type="similarity">
    <text evidence="6">Belongs to the pseudouridine-5'-phosphate glycosidase family.</text>
</comment>
<feature type="active site" description="Nucleophile" evidence="6">
    <location>
        <position position="166"/>
    </location>
</feature>
<comment type="catalytic activity">
    <reaction evidence="6">
        <text>D-ribose 5-phosphate + uracil = psi-UMP + H2O</text>
        <dbReference type="Rhea" id="RHEA:18337"/>
        <dbReference type="ChEBI" id="CHEBI:15377"/>
        <dbReference type="ChEBI" id="CHEBI:17568"/>
        <dbReference type="ChEBI" id="CHEBI:58380"/>
        <dbReference type="ChEBI" id="CHEBI:78346"/>
        <dbReference type="EC" id="4.2.1.70"/>
    </reaction>
</comment>
<evidence type="ECO:0000256" key="3">
    <source>
        <dbReference type="ARBA" id="ARBA00023211"/>
    </source>
</evidence>
<evidence type="ECO:0000256" key="5">
    <source>
        <dbReference type="ARBA" id="ARBA00023295"/>
    </source>
</evidence>
<dbReference type="SUPFAM" id="SSF110581">
    <property type="entry name" value="Indigoidine synthase A-like"/>
    <property type="match status" value="1"/>
</dbReference>
<keyword evidence="5 6" id="KW-0326">Glycosidase</keyword>
<dbReference type="GO" id="GO:0016798">
    <property type="term" value="F:hydrolase activity, acting on glycosyl bonds"/>
    <property type="evidence" value="ECO:0007669"/>
    <property type="project" value="UniProtKB-KW"/>
</dbReference>
<dbReference type="Gene3D" id="3.40.1790.10">
    <property type="entry name" value="Indigoidine synthase domain"/>
    <property type="match status" value="1"/>
</dbReference>
<evidence type="ECO:0000256" key="2">
    <source>
        <dbReference type="ARBA" id="ARBA00022801"/>
    </source>
</evidence>
<protein>
    <recommendedName>
        <fullName evidence="6">Pseudouridine-5'-phosphate glycosidase</fullName>
        <shortName evidence="6">PsiMP glycosidase</shortName>
        <ecNumber evidence="6">4.2.1.70</ecNumber>
    </recommendedName>
</protein>
<evidence type="ECO:0000313" key="8">
    <source>
        <dbReference type="Proteomes" id="UP001167160"/>
    </source>
</evidence>
<reference evidence="7" key="1">
    <citation type="journal article" date="2023" name="Int. J. Syst. Evol. Microbiol.">
        <title>Streptomyces meridianus sp. nov. isolated from brackish water of the Tagus estuary in Alcochete, Portugal.</title>
        <authorList>
            <person name="Santos J.D.N."/>
            <person name="Klimek D."/>
            <person name="Calusinska M."/>
            <person name="Lobo Da Cunha A."/>
            <person name="Catita J."/>
            <person name="Goncalves H."/>
            <person name="Gonzalez I."/>
            <person name="Reyes F."/>
            <person name="Lage O.M."/>
        </authorList>
    </citation>
    <scope>NUCLEOTIDE SEQUENCE</scope>
    <source>
        <strain evidence="7">MTZ3.1</strain>
    </source>
</reference>
<keyword evidence="2 6" id="KW-0378">Hydrolase</keyword>
<feature type="binding site" evidence="6">
    <location>
        <position position="113"/>
    </location>
    <ligand>
        <name>substrate</name>
    </ligand>
</feature>
<sequence length="319" mass="33386">MAVTSRQDNDILQIDEEVAEALHERRAVVALESSAIPNGFPYPGNLESALDIDKAIRDSGAVPARVAILDGRFLVGMTQDHLERFAGDSSIPKASTRDMGVLLASGGAGATTVSASMVGAELAGIPVFSVAGIGGVHRGATYSFDISADLVQFTRSRAAVVCAGAKSVLDLRLTLEWLETAGVPVIGYRCDDFPAYFSVSSGVRNPHRIDDLRQMSRAVLEHWRTGNQGSVLVTHPIAEEDGIPSETVEEALAAAARKAEEDGVSGPAVTPYLLKAISAATEGRTAAANRSVLLSTTALAGRFAVEMAVEAAAREGSAR</sequence>
<evidence type="ECO:0000256" key="4">
    <source>
        <dbReference type="ARBA" id="ARBA00023239"/>
    </source>
</evidence>
<dbReference type="EMBL" id="JAMQGM010000029">
    <property type="protein sequence ID" value="MCM2578582.1"/>
    <property type="molecule type" value="Genomic_DNA"/>
</dbReference>
<name>A0ABT0XA47_9ACTN</name>
<comment type="cofactor">
    <cofactor evidence="6">
        <name>Mn(2+)</name>
        <dbReference type="ChEBI" id="CHEBI:29035"/>
    </cofactor>
    <text evidence="6">Binds 1 Mn(2+) ion per subunit.</text>
</comment>
<accession>A0ABT0XA47</accession>
<dbReference type="InterPro" id="IPR022830">
    <property type="entry name" value="Indigdn_synthA-like"/>
</dbReference>
<dbReference type="PANTHER" id="PTHR42909">
    <property type="entry name" value="ZGC:136858"/>
    <property type="match status" value="1"/>
</dbReference>
<feature type="binding site" evidence="6">
    <location>
        <position position="145"/>
    </location>
    <ligand>
        <name>Mn(2+)</name>
        <dbReference type="ChEBI" id="CHEBI:29035"/>
    </ligand>
</feature>
<feature type="active site" description="Proton donor" evidence="6">
    <location>
        <position position="32"/>
    </location>
</feature>